<dbReference type="EMBL" id="VSWD01000005">
    <property type="protein sequence ID" value="KAK3103911.1"/>
    <property type="molecule type" value="Genomic_DNA"/>
</dbReference>
<dbReference type="CDD" id="cd23659">
    <property type="entry name" value="USP_At3g01520-like"/>
    <property type="match status" value="1"/>
</dbReference>
<dbReference type="PANTHER" id="PTHR46989:SF3">
    <property type="entry name" value="USPA DOMAIN-CONTAINING PROTEIN"/>
    <property type="match status" value="1"/>
</dbReference>
<dbReference type="PANTHER" id="PTHR46989">
    <property type="entry name" value="USP DOMAIN-CONTAINING PROTEIN"/>
    <property type="match status" value="1"/>
</dbReference>
<evidence type="ECO:0000313" key="2">
    <source>
        <dbReference type="EMBL" id="KAK3103911.1"/>
    </source>
</evidence>
<organism evidence="2 3">
    <name type="scientific">Pinctada imbricata</name>
    <name type="common">Atlantic pearl-oyster</name>
    <name type="synonym">Pinctada martensii</name>
    <dbReference type="NCBI Taxonomy" id="66713"/>
    <lineage>
        <taxon>Eukaryota</taxon>
        <taxon>Metazoa</taxon>
        <taxon>Spiralia</taxon>
        <taxon>Lophotrochozoa</taxon>
        <taxon>Mollusca</taxon>
        <taxon>Bivalvia</taxon>
        <taxon>Autobranchia</taxon>
        <taxon>Pteriomorphia</taxon>
        <taxon>Pterioida</taxon>
        <taxon>Pterioidea</taxon>
        <taxon>Pteriidae</taxon>
        <taxon>Pinctada</taxon>
    </lineage>
</organism>
<dbReference type="AlphaFoldDB" id="A0AA88YSG3"/>
<comment type="caution">
    <text evidence="2">The sequence shown here is derived from an EMBL/GenBank/DDBJ whole genome shotgun (WGS) entry which is preliminary data.</text>
</comment>
<evidence type="ECO:0000313" key="3">
    <source>
        <dbReference type="Proteomes" id="UP001186944"/>
    </source>
</evidence>
<reference evidence="2" key="1">
    <citation type="submission" date="2019-08" db="EMBL/GenBank/DDBJ databases">
        <title>The improved chromosome-level genome for the pearl oyster Pinctada fucata martensii using PacBio sequencing and Hi-C.</title>
        <authorList>
            <person name="Zheng Z."/>
        </authorList>
    </citation>
    <scope>NUCLEOTIDE SEQUENCE</scope>
    <source>
        <strain evidence="2">ZZ-2019</strain>
        <tissue evidence="2">Adductor muscle</tissue>
    </source>
</reference>
<feature type="domain" description="UspA" evidence="1">
    <location>
        <begin position="6"/>
        <end position="144"/>
    </location>
</feature>
<dbReference type="SUPFAM" id="SSF52402">
    <property type="entry name" value="Adenine nucleotide alpha hydrolases-like"/>
    <property type="match status" value="1"/>
</dbReference>
<evidence type="ECO:0000259" key="1">
    <source>
        <dbReference type="Pfam" id="PF00582"/>
    </source>
</evidence>
<dbReference type="Gene3D" id="3.40.50.620">
    <property type="entry name" value="HUPs"/>
    <property type="match status" value="1"/>
</dbReference>
<accession>A0AA88YSG3</accession>
<dbReference type="Pfam" id="PF00582">
    <property type="entry name" value="Usp"/>
    <property type="match status" value="1"/>
</dbReference>
<dbReference type="InterPro" id="IPR014729">
    <property type="entry name" value="Rossmann-like_a/b/a_fold"/>
</dbReference>
<keyword evidence="3" id="KW-1185">Reference proteome</keyword>
<proteinExistence type="predicted"/>
<name>A0AA88YSG3_PINIB</name>
<dbReference type="Proteomes" id="UP001186944">
    <property type="component" value="Unassembled WGS sequence"/>
</dbReference>
<dbReference type="PRINTS" id="PR01438">
    <property type="entry name" value="UNVRSLSTRESS"/>
</dbReference>
<dbReference type="InterPro" id="IPR006016">
    <property type="entry name" value="UspA"/>
</dbReference>
<sequence>MAGKPKRVAIAVDNSEHALHAFRFYMQNFGHPEDYIVFIHIPEMYNFVDASPSVIHELLIEIKKNIKALEDKFTGEMKICGVKHGKFCTKEGKPGQEIVKKAEEEKCDVIVVGSRGLGKFKRVLFGSTSSYLVHHAHIPVLVFKHPDDHKEETEQTQQQMQE</sequence>
<gene>
    <name evidence="2" type="ORF">FSP39_022855</name>
</gene>
<protein>
    <recommendedName>
        <fullName evidence="1">UspA domain-containing protein</fullName>
    </recommendedName>
</protein>
<dbReference type="InterPro" id="IPR006015">
    <property type="entry name" value="Universal_stress_UspA"/>
</dbReference>